<keyword evidence="2" id="KW-0732">Signal</keyword>
<evidence type="ECO:0000313" key="5">
    <source>
        <dbReference type="Proteomes" id="UP001054837"/>
    </source>
</evidence>
<evidence type="ECO:0000259" key="3">
    <source>
        <dbReference type="Pfam" id="PF00629"/>
    </source>
</evidence>
<feature type="compositionally biased region" description="Pro residues" evidence="1">
    <location>
        <begin position="191"/>
        <end position="205"/>
    </location>
</feature>
<keyword evidence="5" id="KW-1185">Reference proteome</keyword>
<dbReference type="EMBL" id="BPLQ01007749">
    <property type="protein sequence ID" value="GIY32147.1"/>
    <property type="molecule type" value="Genomic_DNA"/>
</dbReference>
<accession>A0AAV4SIX2</accession>
<feature type="domain" description="MAM" evidence="3">
    <location>
        <begin position="58"/>
        <end position="159"/>
    </location>
</feature>
<feature type="compositionally biased region" description="Basic and acidic residues" evidence="1">
    <location>
        <begin position="238"/>
        <end position="248"/>
    </location>
</feature>
<dbReference type="SUPFAM" id="SSF49899">
    <property type="entry name" value="Concanavalin A-like lectins/glucanases"/>
    <property type="match status" value="1"/>
</dbReference>
<dbReference type="Proteomes" id="UP001054837">
    <property type="component" value="Unassembled WGS sequence"/>
</dbReference>
<name>A0AAV4SIX2_9ARAC</name>
<dbReference type="InterPro" id="IPR000998">
    <property type="entry name" value="MAM_dom"/>
</dbReference>
<dbReference type="Pfam" id="PF00629">
    <property type="entry name" value="MAM"/>
    <property type="match status" value="1"/>
</dbReference>
<organism evidence="4 5">
    <name type="scientific">Caerostris darwini</name>
    <dbReference type="NCBI Taxonomy" id="1538125"/>
    <lineage>
        <taxon>Eukaryota</taxon>
        <taxon>Metazoa</taxon>
        <taxon>Ecdysozoa</taxon>
        <taxon>Arthropoda</taxon>
        <taxon>Chelicerata</taxon>
        <taxon>Arachnida</taxon>
        <taxon>Araneae</taxon>
        <taxon>Araneomorphae</taxon>
        <taxon>Entelegynae</taxon>
        <taxon>Araneoidea</taxon>
        <taxon>Araneidae</taxon>
        <taxon>Caerostris</taxon>
    </lineage>
</organism>
<feature type="compositionally biased region" description="Acidic residues" evidence="1">
    <location>
        <begin position="228"/>
        <end position="237"/>
    </location>
</feature>
<evidence type="ECO:0000313" key="4">
    <source>
        <dbReference type="EMBL" id="GIY32147.1"/>
    </source>
</evidence>
<evidence type="ECO:0000256" key="1">
    <source>
        <dbReference type="SAM" id="MobiDB-lite"/>
    </source>
</evidence>
<protein>
    <submittedName>
        <fullName evidence="4">MAM domain-containing protein</fullName>
    </submittedName>
</protein>
<feature type="signal peptide" evidence="2">
    <location>
        <begin position="1"/>
        <end position="32"/>
    </location>
</feature>
<sequence>MTTLKRSHWTTLLHFCNVYGALLLCQISKVQSQCIDGYELGCIWTHDEKAPLRWVTETVGGQNFVRLTGCAAKECGTAVMLSPWIEPRERDVKLIFRYKLYGTSNVYLRLYLKTDDGKQQTLFSKAGNYKLTFPEEWSARNITLPATPSHHRLLLKANIPYPEAYVAVGGFSIEGSIPILSTVVTTTTTTEPPPPEDTTTTPPPSTTEEAQTTTTEKLFFHHLPDFPGESEEEDEEGRSDLYREEEGRHEVEELKKGYTRTMDPNICKYSRKLKKMKWS</sequence>
<dbReference type="InterPro" id="IPR013320">
    <property type="entry name" value="ConA-like_dom_sf"/>
</dbReference>
<feature type="region of interest" description="Disordered" evidence="1">
    <location>
        <begin position="185"/>
        <end position="248"/>
    </location>
</feature>
<dbReference type="AlphaFoldDB" id="A0AAV4SIX2"/>
<feature type="compositionally biased region" description="Low complexity" evidence="1">
    <location>
        <begin position="206"/>
        <end position="216"/>
    </location>
</feature>
<comment type="caution">
    <text evidence="4">The sequence shown here is derived from an EMBL/GenBank/DDBJ whole genome shotgun (WGS) entry which is preliminary data.</text>
</comment>
<reference evidence="4 5" key="1">
    <citation type="submission" date="2021-06" db="EMBL/GenBank/DDBJ databases">
        <title>Caerostris darwini draft genome.</title>
        <authorList>
            <person name="Kono N."/>
            <person name="Arakawa K."/>
        </authorList>
    </citation>
    <scope>NUCLEOTIDE SEQUENCE [LARGE SCALE GENOMIC DNA]</scope>
</reference>
<evidence type="ECO:0000256" key="2">
    <source>
        <dbReference type="SAM" id="SignalP"/>
    </source>
</evidence>
<proteinExistence type="predicted"/>
<feature type="chain" id="PRO_5043405547" evidence="2">
    <location>
        <begin position="33"/>
        <end position="279"/>
    </location>
</feature>
<gene>
    <name evidence="4" type="primary">AVEN_101608_1</name>
    <name evidence="4" type="ORF">CDAR_306631</name>
</gene>
<dbReference type="GO" id="GO:0016020">
    <property type="term" value="C:membrane"/>
    <property type="evidence" value="ECO:0007669"/>
    <property type="project" value="InterPro"/>
</dbReference>
<dbReference type="Gene3D" id="2.60.120.200">
    <property type="match status" value="1"/>
</dbReference>